<gene>
    <name evidence="1" type="ORF">CRENPOLYSF1_120012</name>
</gene>
<sequence>MFHVTYFFQINLTLKLFRSGSFFTCRVAFHYQISGGFMYKFICFCLFTLFGSQVMAADVTRTCRVNEVLIANFGATGIDRVHVRCVTGIFDGVDKIFFYALPMSATVKGAAYATQFVNLGNTALTSGRLLNITFGSGDTSGTVYGCRAFDCRKPKNVTIQ</sequence>
<proteinExistence type="predicted"/>
<accession>A0A1R4H0K8</accession>
<organism evidence="1 2">
    <name type="scientific">Crenothrix polyspora</name>
    <dbReference type="NCBI Taxonomy" id="360316"/>
    <lineage>
        <taxon>Bacteria</taxon>
        <taxon>Pseudomonadati</taxon>
        <taxon>Pseudomonadota</taxon>
        <taxon>Gammaproteobacteria</taxon>
        <taxon>Methylococcales</taxon>
        <taxon>Crenotrichaceae</taxon>
        <taxon>Crenothrix</taxon>
    </lineage>
</organism>
<dbReference type="EMBL" id="FUKI01000024">
    <property type="protein sequence ID" value="SJM89754.1"/>
    <property type="molecule type" value="Genomic_DNA"/>
</dbReference>
<evidence type="ECO:0000313" key="1">
    <source>
        <dbReference type="EMBL" id="SJM89754.1"/>
    </source>
</evidence>
<dbReference type="AlphaFoldDB" id="A0A1R4H0K8"/>
<dbReference type="Proteomes" id="UP000195667">
    <property type="component" value="Unassembled WGS sequence"/>
</dbReference>
<keyword evidence="2" id="KW-1185">Reference proteome</keyword>
<evidence type="ECO:0000313" key="2">
    <source>
        <dbReference type="Proteomes" id="UP000195667"/>
    </source>
</evidence>
<protein>
    <submittedName>
        <fullName evidence="1">Uncharacterized protein</fullName>
    </submittedName>
</protein>
<name>A0A1R4H0K8_9GAMM</name>
<reference evidence="2" key="1">
    <citation type="submission" date="2017-02" db="EMBL/GenBank/DDBJ databases">
        <authorList>
            <person name="Daims H."/>
        </authorList>
    </citation>
    <scope>NUCLEOTIDE SEQUENCE [LARGE SCALE GENOMIC DNA]</scope>
</reference>